<dbReference type="Pfam" id="PF00168">
    <property type="entry name" value="C2"/>
    <property type="match status" value="1"/>
</dbReference>
<dbReference type="Gene3D" id="2.60.40.150">
    <property type="entry name" value="C2 domain"/>
    <property type="match status" value="1"/>
</dbReference>
<keyword evidence="3" id="KW-1185">Reference proteome</keyword>
<dbReference type="SMART" id="SM00239">
    <property type="entry name" value="C2"/>
    <property type="match status" value="1"/>
</dbReference>
<name>A0ABP0QKM1_9DINO</name>
<feature type="domain" description="C2" evidence="1">
    <location>
        <begin position="1"/>
        <end position="128"/>
    </location>
</feature>
<dbReference type="InterPro" id="IPR000008">
    <property type="entry name" value="C2_dom"/>
</dbReference>
<evidence type="ECO:0000259" key="1">
    <source>
        <dbReference type="PROSITE" id="PS50004"/>
    </source>
</evidence>
<dbReference type="PROSITE" id="PS50004">
    <property type="entry name" value="C2"/>
    <property type="match status" value="1"/>
</dbReference>
<dbReference type="SUPFAM" id="SSF49562">
    <property type="entry name" value="C2 domain (Calcium/lipid-binding domain, CaLB)"/>
    <property type="match status" value="1"/>
</dbReference>
<dbReference type="InterPro" id="IPR035892">
    <property type="entry name" value="C2_domain_sf"/>
</dbReference>
<organism evidence="2 3">
    <name type="scientific">Durusdinium trenchii</name>
    <dbReference type="NCBI Taxonomy" id="1381693"/>
    <lineage>
        <taxon>Eukaryota</taxon>
        <taxon>Sar</taxon>
        <taxon>Alveolata</taxon>
        <taxon>Dinophyceae</taxon>
        <taxon>Suessiales</taxon>
        <taxon>Symbiodiniaceae</taxon>
        <taxon>Durusdinium</taxon>
    </lineage>
</organism>
<accession>A0ABP0QKM1</accession>
<dbReference type="CDD" id="cd00030">
    <property type="entry name" value="C2"/>
    <property type="match status" value="1"/>
</dbReference>
<evidence type="ECO:0000313" key="2">
    <source>
        <dbReference type="EMBL" id="CAK9088370.1"/>
    </source>
</evidence>
<dbReference type="Proteomes" id="UP001642464">
    <property type="component" value="Unassembled WGS sequence"/>
</dbReference>
<comment type="caution">
    <text evidence="2">The sequence shown here is derived from an EMBL/GenBank/DDBJ whole genome shotgun (WGS) entry which is preliminary data.</text>
</comment>
<reference evidence="2 3" key="1">
    <citation type="submission" date="2024-02" db="EMBL/GenBank/DDBJ databases">
        <authorList>
            <person name="Chen Y."/>
            <person name="Shah S."/>
            <person name="Dougan E. K."/>
            <person name="Thang M."/>
            <person name="Chan C."/>
        </authorList>
    </citation>
    <scope>NUCLEOTIDE SEQUENCE [LARGE SCALE GENOMIC DNA]</scope>
</reference>
<sequence>METLAPWAVLEVGILTARDLTERDAGYFSTDIAPDSFVQVLMDDRPLEKCKTTVARAKSEPMWIYNCEVEIMAPMSMLRFQVKDNRPSEQDAWPTQWEGRNDGLDVDIGFFDICVGDIPYHQDIEGWFELRFQESLLSTSVDRYNNHCQAPWIPVGYDWKKRPPKQVNNSTALMDIPDDDHETKLVQKKQRYSSSKERALDAFQACVQSTADKAEAYGFESLSKAMTEGKRKRRSNAGELYVSLRLKLLVSKADSMFAYALDPPLMVNYGGLKQEVTLSKQVDMQRPPAVGDGCYDDFYEVKAPSPALERVSVPDTEVHVLDNALLCCAYGFRYLVSWRSTLLSLMPGIKEVRPPTSSSTYQGLLLALSLCINSFTEARQYMTRGGLNAPLTEEGFKQTAAWRDSGEVLKFIERLLREDMTPGVEGVERKAIVEDPKGQLKAFAAQCVRDGKPTLSLEEARLALLAADYVEDQKVYFRRGDLVWVDGRYPARVESSSGDLVKVSYETLGFADSKNPSPKIPRRSRNCRWICFPTQIQPVAKGKLICFCYLLLFFPREKPR</sequence>
<evidence type="ECO:0000313" key="3">
    <source>
        <dbReference type="Proteomes" id="UP001642464"/>
    </source>
</evidence>
<gene>
    <name evidence="2" type="ORF">SCF082_LOCUS41734</name>
</gene>
<dbReference type="EMBL" id="CAXAMM010039685">
    <property type="protein sequence ID" value="CAK9088370.1"/>
    <property type="molecule type" value="Genomic_DNA"/>
</dbReference>
<proteinExistence type="predicted"/>
<protein>
    <submittedName>
        <fullName evidence="2">C2 domain-containing protein</fullName>
    </submittedName>
</protein>